<gene>
    <name evidence="2" type="ORF">BS47DRAFT_1416609</name>
</gene>
<feature type="compositionally biased region" description="Polar residues" evidence="1">
    <location>
        <begin position="422"/>
        <end position="435"/>
    </location>
</feature>
<evidence type="ECO:0000313" key="2">
    <source>
        <dbReference type="EMBL" id="KAF9508418.1"/>
    </source>
</evidence>
<reference evidence="2" key="1">
    <citation type="journal article" date="2020" name="Nat. Commun.">
        <title>Large-scale genome sequencing of mycorrhizal fungi provides insights into the early evolution of symbiotic traits.</title>
        <authorList>
            <person name="Miyauchi S."/>
            <person name="Kiss E."/>
            <person name="Kuo A."/>
            <person name="Drula E."/>
            <person name="Kohler A."/>
            <person name="Sanchez-Garcia M."/>
            <person name="Morin E."/>
            <person name="Andreopoulos B."/>
            <person name="Barry K.W."/>
            <person name="Bonito G."/>
            <person name="Buee M."/>
            <person name="Carver A."/>
            <person name="Chen C."/>
            <person name="Cichocki N."/>
            <person name="Clum A."/>
            <person name="Culley D."/>
            <person name="Crous P.W."/>
            <person name="Fauchery L."/>
            <person name="Girlanda M."/>
            <person name="Hayes R.D."/>
            <person name="Keri Z."/>
            <person name="LaButti K."/>
            <person name="Lipzen A."/>
            <person name="Lombard V."/>
            <person name="Magnuson J."/>
            <person name="Maillard F."/>
            <person name="Murat C."/>
            <person name="Nolan M."/>
            <person name="Ohm R.A."/>
            <person name="Pangilinan J."/>
            <person name="Pereira M.F."/>
            <person name="Perotto S."/>
            <person name="Peter M."/>
            <person name="Pfister S."/>
            <person name="Riley R."/>
            <person name="Sitrit Y."/>
            <person name="Stielow J.B."/>
            <person name="Szollosi G."/>
            <person name="Zifcakova L."/>
            <person name="Stursova M."/>
            <person name="Spatafora J.W."/>
            <person name="Tedersoo L."/>
            <person name="Vaario L.M."/>
            <person name="Yamada A."/>
            <person name="Yan M."/>
            <person name="Wang P."/>
            <person name="Xu J."/>
            <person name="Bruns T."/>
            <person name="Baldrian P."/>
            <person name="Vilgalys R."/>
            <person name="Dunand C."/>
            <person name="Henrissat B."/>
            <person name="Grigoriev I.V."/>
            <person name="Hibbett D."/>
            <person name="Nagy L.G."/>
            <person name="Martin F.M."/>
        </authorList>
    </citation>
    <scope>NUCLEOTIDE SEQUENCE</scope>
    <source>
        <strain evidence="2">UP504</strain>
    </source>
</reference>
<feature type="compositionally biased region" description="Polar residues" evidence="1">
    <location>
        <begin position="736"/>
        <end position="752"/>
    </location>
</feature>
<proteinExistence type="predicted"/>
<evidence type="ECO:0000256" key="1">
    <source>
        <dbReference type="SAM" id="MobiDB-lite"/>
    </source>
</evidence>
<feature type="compositionally biased region" description="Polar residues" evidence="1">
    <location>
        <begin position="1152"/>
        <end position="1175"/>
    </location>
</feature>
<feature type="region of interest" description="Disordered" evidence="1">
    <location>
        <begin position="373"/>
        <end position="394"/>
    </location>
</feature>
<feature type="region of interest" description="Disordered" evidence="1">
    <location>
        <begin position="1817"/>
        <end position="1837"/>
    </location>
</feature>
<feature type="region of interest" description="Disordered" evidence="1">
    <location>
        <begin position="736"/>
        <end position="764"/>
    </location>
</feature>
<feature type="region of interest" description="Disordered" evidence="1">
    <location>
        <begin position="1119"/>
        <end position="1176"/>
    </location>
</feature>
<comment type="caution">
    <text evidence="2">The sequence shown here is derived from an EMBL/GenBank/DDBJ whole genome shotgun (WGS) entry which is preliminary data.</text>
</comment>
<keyword evidence="3" id="KW-1185">Reference proteome</keyword>
<organism evidence="2 3">
    <name type="scientific">Hydnum rufescens UP504</name>
    <dbReference type="NCBI Taxonomy" id="1448309"/>
    <lineage>
        <taxon>Eukaryota</taxon>
        <taxon>Fungi</taxon>
        <taxon>Dikarya</taxon>
        <taxon>Basidiomycota</taxon>
        <taxon>Agaricomycotina</taxon>
        <taxon>Agaricomycetes</taxon>
        <taxon>Cantharellales</taxon>
        <taxon>Hydnaceae</taxon>
        <taxon>Hydnum</taxon>
    </lineage>
</organism>
<sequence>MPKPSYFALVGIETLTLQELLACQARQNGLSPTDWTNPLEPEPPPSSSPSPLLNSDTTKLTLVESSAAQASTPQGILTDTNLSGPSVFEQAHKPFTNGTLSPLSSWVDTSRRVATPLKNNAEPARPKHACLSSQLCKTICTSLERGNKYSPSRAVKIISTWLYWLLYSLDVDSTNLLNWVVHDFRRGSVHYKLDPALAHAIWQCRVILGEVVQEISSSHETTASDDYRPRPCDLEKSNLTARFPTLNRLQLTVSQARHHLWDASNILASYPKGPTLARRNHAAIKGIYSPLGISQDIDFGLTRLVAKEVQVARLSEKGDPVATMLGVPASSTTELSPSECSKDETTNFILTLTMIGTELSSVEKYHHSALRDSVQGSSSNHKMTSQDCPRSDSGNIRFPTSHKDVFQRNNYQHASKPINDILESNPSELSDSSRTLKSKWIERSSQPEHSIATTSMGEARKGEHTLRNGSPNVPICTDGQEMRGGGLTKIQLSSTIARNRYEDELQVTLFTSFITLSSLWLIESMVIPHNATSSNPTRDNCGKRGCGLPQRVALVRDKAYHCQIGYTVNLLDSKTADTGCNFSMIRARKPWDSTPKLELNEDELVKMFVSGKLGLMARSTQVEGGNAPGAWSPAYGLYECSRPERGIEDSETDDESQDPQPSVTLHRRFLDAYFTTVMEYHITHRAHGPLNIFMSGFSKLITWELVDAFNQNVPRADLFQGSVSLILNRTTQEPEAQRSVLSSLRNAETPASNPGHGLGQESTTKRTAFIRENSFKRMTYTPVYGEDTIPAECKWETSTWPDSSIRTEHVSYKCWDIRTLQNVALLVVNLLSGPHSYIAKHPHGNANLGEFNLSPDPYSPIARRTHGDGHTHTYHFLDPQTRLHLPWEALRPILSLTEGSRMPKGNEPFKLYEIRKTPLPASDSVQIKGLPEPHGGTNATNEVVEASTELLRAASAKGGRYRKPVVRNVWVSCLYCQTVASCVYPQYGLKSKVTGPVGAADIASSATFKLPESPQNNEIGPIRTPTTYRVGVTIILENGIPESKLNELSNSSRTTKPEWIKRFLQPERSMMTMSIAVARENKYMSRDGSLNSSFITSKEEERDYGLPLRVTPVLPSSHNLQAPIRIDSQDTTGGGPPRSYETGSKWKFKTGDLSQDNGYDTEPTDQSSKVSSPSLRHTKGQLNVIMVGARKCCRDEHQDVMPMGLSEFKTVPQGSHQWVERDYAPLSSSRMKHTVTSTSVLIIKNGFGPTRRVLVTEPYKYSRSRAKPIRRTVLESRIKFIRGRLSLTIVCQRFLDTSLTTWMKWLQPNSSLVILIHPPLRKIRKNMLTPPLSILRCRVQVPNGFKIELLIGDMSDINIEDWTKFADYWEYEMNKVHQWSWWVNQTRPIEYKPWLLQLATGALRIFAIKNLDRSSKITLEPMPHNLQLLVLDRTCVKGLPELHRRFQTEIPSYLYGTVSIRNEEREDVLVQNLLWQSPPDYGTMSWCYLQPKTDDTDVLDGTQRDAVLGHLDDMTVNSGHKASPIEIRQSYDGDPGPEWFSHQLNVDLEDDIGEDGPIYVNSSEGLSPKILSRNVANPGRHEQRLPMPSLCTNAYEVLRSGEIMGSEYDIPGSGRVNPTLQGPYHVPALSEYLYQLQPNNGKGVGTCNHIIYTHDSCPEIDPVIVQPSIPAKPKGYHHKAKPRTIKMTDPCLDVHQSRLNRLPNGLSATEPTTTIGFRRACCRTPTVVVIKGEEPSCQVSWPAERHRRSHGRDRYQQGALLIPGESRRNTKRLSKPTSKVTWGTIFLPKLSLLPILCNRLTVVVQAPSRAQGICERDKNMRSPYPNDHGNGPFTTGLSKKDPVIAWSTRINRKGAPDRINGPHIHAYECLHESQLPRAVGNLPEGPGRTMILESLQKSSSGYEMRRLSSLRPDTDVTKLPQFHKSSITTVEESSGRGEWRLVHEPYPTACTTSQTSLPSRKESKWMGSVPRGLRHDQMAVARPSLWSFRMDYALMPTRG</sequence>
<feature type="region of interest" description="Disordered" evidence="1">
    <location>
        <begin position="421"/>
        <end position="473"/>
    </location>
</feature>
<accession>A0A9P6DRG9</accession>
<name>A0A9P6DRG9_9AGAM</name>
<protein>
    <submittedName>
        <fullName evidence="2">Uncharacterized protein</fullName>
    </submittedName>
</protein>
<dbReference type="EMBL" id="MU129059">
    <property type="protein sequence ID" value="KAF9508418.1"/>
    <property type="molecule type" value="Genomic_DNA"/>
</dbReference>
<feature type="region of interest" description="Disordered" evidence="1">
    <location>
        <begin position="29"/>
        <end position="55"/>
    </location>
</feature>
<feature type="compositionally biased region" description="Polar residues" evidence="1">
    <location>
        <begin position="374"/>
        <end position="394"/>
    </location>
</feature>
<feature type="compositionally biased region" description="Polar residues" evidence="1">
    <location>
        <begin position="447"/>
        <end position="456"/>
    </location>
</feature>
<evidence type="ECO:0000313" key="3">
    <source>
        <dbReference type="Proteomes" id="UP000886523"/>
    </source>
</evidence>
<dbReference type="Proteomes" id="UP000886523">
    <property type="component" value="Unassembled WGS sequence"/>
</dbReference>